<dbReference type="STRING" id="282676.B6F84_06470"/>
<sequence length="410" mass="46966">MEVYNHTYTLRNCRFVIDYQKILENVNIIVDNGKIKDIGKDIEGDEIDCSNYVVTPGFINSHTHTGMIFLRGYHDDSELMTWLEKMWEYEKKATKEILRLSSEISVLEMLSSGTTGFVDMYFNPEDIKELTEKYGIRAAAGYTFINNLFDPEEVSKKQLGLSKTGLFYPIVNVHSLYTSDKKTLEIANDIANEQDTWINIHLAETRKEIYETKLKYGKFPIEYLTDLNIKNYQGVHLGWVASWEIEYLKNARSVTHCPTSNMKLATAGAFPFYEISEKGINVTLGTDGASSNNSLDIIREMKNAVLLQRHSYWDTRIKALHVFKAATYNGYKLLGINGGLIDKNQVADFALFDASELYPLKKDRILSHIVYFATSENVKKVIISNKIINKEEIKENIKTLAKKLNKIIPD</sequence>
<dbReference type="InterPro" id="IPR032466">
    <property type="entry name" value="Metal_Hydrolase"/>
</dbReference>
<evidence type="ECO:0000313" key="3">
    <source>
        <dbReference type="EMBL" id="ARM75717.1"/>
    </source>
</evidence>
<evidence type="ECO:0000259" key="2">
    <source>
        <dbReference type="Pfam" id="PF01979"/>
    </source>
</evidence>
<gene>
    <name evidence="3" type="ORF">B6F84_06470</name>
</gene>
<dbReference type="AlphaFoldDB" id="A0A1W6JZQ4"/>
<dbReference type="InterPro" id="IPR050287">
    <property type="entry name" value="MTA/SAH_deaminase"/>
</dbReference>
<dbReference type="PANTHER" id="PTHR43794:SF11">
    <property type="entry name" value="AMIDOHYDROLASE-RELATED DOMAIN-CONTAINING PROTEIN"/>
    <property type="match status" value="1"/>
</dbReference>
<evidence type="ECO:0000313" key="4">
    <source>
        <dbReference type="Proteomes" id="UP000193404"/>
    </source>
</evidence>
<protein>
    <submittedName>
        <fullName evidence="3">N-ethylammeline chlorohydrolase</fullName>
    </submittedName>
</protein>
<dbReference type="CDD" id="cd01298">
    <property type="entry name" value="ATZ_TRZ_like"/>
    <property type="match status" value="1"/>
</dbReference>
<keyword evidence="4" id="KW-1185">Reference proteome</keyword>
<dbReference type="Proteomes" id="UP000193404">
    <property type="component" value="Chromosome"/>
</dbReference>
<organism evidence="3 4">
    <name type="scientific">Acidianus manzaensis</name>
    <dbReference type="NCBI Taxonomy" id="282676"/>
    <lineage>
        <taxon>Archaea</taxon>
        <taxon>Thermoproteota</taxon>
        <taxon>Thermoprotei</taxon>
        <taxon>Sulfolobales</taxon>
        <taxon>Sulfolobaceae</taxon>
        <taxon>Acidianus</taxon>
    </lineage>
</organism>
<dbReference type="InterPro" id="IPR006680">
    <property type="entry name" value="Amidohydro-rel"/>
</dbReference>
<keyword evidence="1 3" id="KW-0378">Hydrolase</keyword>
<dbReference type="Gene3D" id="3.20.20.140">
    <property type="entry name" value="Metal-dependent hydrolases"/>
    <property type="match status" value="1"/>
</dbReference>
<dbReference type="SUPFAM" id="SSF51338">
    <property type="entry name" value="Composite domain of metallo-dependent hydrolases"/>
    <property type="match status" value="1"/>
</dbReference>
<dbReference type="InterPro" id="IPR011059">
    <property type="entry name" value="Metal-dep_hydrolase_composite"/>
</dbReference>
<evidence type="ECO:0000256" key="1">
    <source>
        <dbReference type="ARBA" id="ARBA00022801"/>
    </source>
</evidence>
<dbReference type="SUPFAM" id="SSF51556">
    <property type="entry name" value="Metallo-dependent hydrolases"/>
    <property type="match status" value="1"/>
</dbReference>
<name>A0A1W6JZQ4_9CREN</name>
<reference evidence="3 4" key="1">
    <citation type="submission" date="2017-03" db="EMBL/GenBank/DDBJ databases">
        <title>Sulfur activation and transportation mechanism of thermophilic Archaea Acidianus manzaensis YN-25.</title>
        <authorList>
            <person name="Ma Y."/>
            <person name="Yang Y."/>
            <person name="Xia J."/>
        </authorList>
    </citation>
    <scope>NUCLEOTIDE SEQUENCE [LARGE SCALE GENOMIC DNA]</scope>
    <source>
        <strain evidence="3 4">YN-25</strain>
    </source>
</reference>
<proteinExistence type="predicted"/>
<dbReference type="GO" id="GO:0016810">
    <property type="term" value="F:hydrolase activity, acting on carbon-nitrogen (but not peptide) bonds"/>
    <property type="evidence" value="ECO:0007669"/>
    <property type="project" value="InterPro"/>
</dbReference>
<dbReference type="PANTHER" id="PTHR43794">
    <property type="entry name" value="AMINOHYDROLASE SSNA-RELATED"/>
    <property type="match status" value="1"/>
</dbReference>
<dbReference type="EMBL" id="CP020477">
    <property type="protein sequence ID" value="ARM75717.1"/>
    <property type="molecule type" value="Genomic_DNA"/>
</dbReference>
<dbReference type="KEGG" id="aman:B6F84_06470"/>
<dbReference type="RefSeq" id="WP_148691494.1">
    <property type="nucleotide sequence ID" value="NZ_CP020477.1"/>
</dbReference>
<dbReference type="Pfam" id="PF01979">
    <property type="entry name" value="Amidohydro_1"/>
    <property type="match status" value="1"/>
</dbReference>
<dbReference type="Gene3D" id="2.30.40.10">
    <property type="entry name" value="Urease, subunit C, domain 1"/>
    <property type="match status" value="1"/>
</dbReference>
<dbReference type="GeneID" id="41590548"/>
<accession>A0A1W6JZQ4</accession>
<dbReference type="OrthoDB" id="372084at2157"/>
<feature type="domain" description="Amidohydrolase-related" evidence="2">
    <location>
        <begin position="53"/>
        <end position="387"/>
    </location>
</feature>